<feature type="transmembrane region" description="Helical" evidence="1">
    <location>
        <begin position="136"/>
        <end position="155"/>
    </location>
</feature>
<dbReference type="NCBIfam" id="TIGR00254">
    <property type="entry name" value="GGDEF"/>
    <property type="match status" value="1"/>
</dbReference>
<dbReference type="PROSITE" id="PS50887">
    <property type="entry name" value="GGDEF"/>
    <property type="match status" value="1"/>
</dbReference>
<dbReference type="InterPro" id="IPR029787">
    <property type="entry name" value="Nucleotide_cyclase"/>
</dbReference>
<protein>
    <recommendedName>
        <fullName evidence="2">GGDEF domain-containing protein</fullName>
    </recommendedName>
</protein>
<comment type="caution">
    <text evidence="3">The sequence shown here is derived from an EMBL/GenBank/DDBJ whole genome shotgun (WGS) entry which is preliminary data.</text>
</comment>
<feature type="transmembrane region" description="Helical" evidence="1">
    <location>
        <begin position="84"/>
        <end position="104"/>
    </location>
</feature>
<evidence type="ECO:0000313" key="4">
    <source>
        <dbReference type="Proteomes" id="UP001157109"/>
    </source>
</evidence>
<dbReference type="RefSeq" id="WP_284283410.1">
    <property type="nucleotide sequence ID" value="NZ_BSUJ01000001.1"/>
</dbReference>
<dbReference type="Proteomes" id="UP001157109">
    <property type="component" value="Unassembled WGS sequence"/>
</dbReference>
<proteinExistence type="predicted"/>
<keyword evidence="1" id="KW-0812">Transmembrane</keyword>
<keyword evidence="4" id="KW-1185">Reference proteome</keyword>
<dbReference type="SUPFAM" id="SSF55073">
    <property type="entry name" value="Nucleotide cyclase"/>
    <property type="match status" value="1"/>
</dbReference>
<keyword evidence="1" id="KW-1133">Transmembrane helix</keyword>
<dbReference type="PANTHER" id="PTHR45138:SF9">
    <property type="entry name" value="DIGUANYLATE CYCLASE DGCM-RELATED"/>
    <property type="match status" value="1"/>
</dbReference>
<evidence type="ECO:0000313" key="3">
    <source>
        <dbReference type="EMBL" id="GMA18256.1"/>
    </source>
</evidence>
<dbReference type="CDD" id="cd01949">
    <property type="entry name" value="GGDEF"/>
    <property type="match status" value="1"/>
</dbReference>
<dbReference type="InterPro" id="IPR043128">
    <property type="entry name" value="Rev_trsase/Diguanyl_cyclase"/>
</dbReference>
<feature type="domain" description="GGDEF" evidence="2">
    <location>
        <begin position="246"/>
        <end position="369"/>
    </location>
</feature>
<dbReference type="PANTHER" id="PTHR45138">
    <property type="entry name" value="REGULATORY COMPONENTS OF SENSORY TRANSDUCTION SYSTEM"/>
    <property type="match status" value="1"/>
</dbReference>
<keyword evidence="1" id="KW-0472">Membrane</keyword>
<gene>
    <name evidence="3" type="ORF">GCM10025862_02770</name>
</gene>
<reference evidence="4" key="1">
    <citation type="journal article" date="2019" name="Int. J. Syst. Evol. Microbiol.">
        <title>The Global Catalogue of Microorganisms (GCM) 10K type strain sequencing project: providing services to taxonomists for standard genome sequencing and annotation.</title>
        <authorList>
            <consortium name="The Broad Institute Genomics Platform"/>
            <consortium name="The Broad Institute Genome Sequencing Center for Infectious Disease"/>
            <person name="Wu L."/>
            <person name="Ma J."/>
        </authorList>
    </citation>
    <scope>NUCLEOTIDE SEQUENCE [LARGE SCALE GENOMIC DNA]</scope>
    <source>
        <strain evidence="4">NBRC 105830</strain>
    </source>
</reference>
<dbReference type="Pfam" id="PF00990">
    <property type="entry name" value="GGDEF"/>
    <property type="match status" value="1"/>
</dbReference>
<dbReference type="EMBL" id="BSUJ01000001">
    <property type="protein sequence ID" value="GMA18256.1"/>
    <property type="molecule type" value="Genomic_DNA"/>
</dbReference>
<dbReference type="SMART" id="SM00267">
    <property type="entry name" value="GGDEF"/>
    <property type="match status" value="1"/>
</dbReference>
<name>A0ABQ6HIB8_9MICO</name>
<feature type="transmembrane region" description="Helical" evidence="1">
    <location>
        <begin position="187"/>
        <end position="206"/>
    </location>
</feature>
<dbReference type="Gene3D" id="3.30.70.270">
    <property type="match status" value="1"/>
</dbReference>
<feature type="transmembrane region" description="Helical" evidence="1">
    <location>
        <begin position="162"/>
        <end position="181"/>
    </location>
</feature>
<feature type="transmembrane region" description="Helical" evidence="1">
    <location>
        <begin position="59"/>
        <end position="78"/>
    </location>
</feature>
<dbReference type="InterPro" id="IPR050469">
    <property type="entry name" value="Diguanylate_Cyclase"/>
</dbReference>
<feature type="transmembrane region" description="Helical" evidence="1">
    <location>
        <begin position="111"/>
        <end position="130"/>
    </location>
</feature>
<sequence>MLAERAAQRARSLGSDRSVIEDYDADVGLPGPVGLQRRAGSERPRAARDVPRQVADTRILGLSLVAMGLAFVLVPRHPAASETALTGLVLGCVLLAGVGSWIALTPRPATWLAIPSLLVAVLCAQLTLVTSAGVPATLLLLLLAAYPTFAAALLLETPVAVGFTALLPVAIYVSLTFGPAHVPGRDVLAVTAIGLLLLTSFLALWVRRQRDVAADELQRLSLLDPLTGLATRRGLLSSYRALAPGTEVVVMFLDVDHLKEVNERYGHSGGDVALRNVATILADLAGRTGTAARVGSDEFVLLLPGNVRVSTVRRSLTLRLAVTDPQVTVSAGQAHGVCDTDGSLWRMMSMADESLLLRRSRERAAPGSR</sequence>
<organism evidence="3 4">
    <name type="scientific">Arsenicicoccus piscis</name>
    <dbReference type="NCBI Taxonomy" id="673954"/>
    <lineage>
        <taxon>Bacteria</taxon>
        <taxon>Bacillati</taxon>
        <taxon>Actinomycetota</taxon>
        <taxon>Actinomycetes</taxon>
        <taxon>Micrococcales</taxon>
        <taxon>Intrasporangiaceae</taxon>
        <taxon>Arsenicicoccus</taxon>
    </lineage>
</organism>
<evidence type="ECO:0000259" key="2">
    <source>
        <dbReference type="PROSITE" id="PS50887"/>
    </source>
</evidence>
<accession>A0ABQ6HIB8</accession>
<evidence type="ECO:0000256" key="1">
    <source>
        <dbReference type="SAM" id="Phobius"/>
    </source>
</evidence>
<dbReference type="InterPro" id="IPR000160">
    <property type="entry name" value="GGDEF_dom"/>
</dbReference>